<keyword evidence="3" id="KW-1185">Reference proteome</keyword>
<feature type="non-terminal residue" evidence="2">
    <location>
        <position position="1"/>
    </location>
</feature>
<evidence type="ECO:0000313" key="3">
    <source>
        <dbReference type="Proteomes" id="UP001529510"/>
    </source>
</evidence>
<protein>
    <submittedName>
        <fullName evidence="2">Uncharacterized protein</fullName>
    </submittedName>
</protein>
<feature type="chain" id="PRO_5044756724" evidence="1">
    <location>
        <begin position="23"/>
        <end position="52"/>
    </location>
</feature>
<feature type="non-terminal residue" evidence="2">
    <location>
        <position position="52"/>
    </location>
</feature>
<reference evidence="2 3" key="1">
    <citation type="submission" date="2024-05" db="EMBL/GenBank/DDBJ databases">
        <title>Genome sequencing and assembly of Indian major carp, Cirrhinus mrigala (Hamilton, 1822).</title>
        <authorList>
            <person name="Mohindra V."/>
            <person name="Chowdhury L.M."/>
            <person name="Lal K."/>
            <person name="Jena J.K."/>
        </authorList>
    </citation>
    <scope>NUCLEOTIDE SEQUENCE [LARGE SCALE GENOMIC DNA]</scope>
    <source>
        <strain evidence="2">CM1030</strain>
        <tissue evidence="2">Blood</tissue>
    </source>
</reference>
<dbReference type="Proteomes" id="UP001529510">
    <property type="component" value="Unassembled WGS sequence"/>
</dbReference>
<keyword evidence="1" id="KW-0732">Signal</keyword>
<evidence type="ECO:0000313" key="2">
    <source>
        <dbReference type="EMBL" id="KAL0200760.1"/>
    </source>
</evidence>
<comment type="caution">
    <text evidence="2">The sequence shown here is derived from an EMBL/GenBank/DDBJ whole genome shotgun (WGS) entry which is preliminary data.</text>
</comment>
<evidence type="ECO:0000256" key="1">
    <source>
        <dbReference type="SAM" id="SignalP"/>
    </source>
</evidence>
<organism evidence="2 3">
    <name type="scientific">Cirrhinus mrigala</name>
    <name type="common">Mrigala</name>
    <dbReference type="NCBI Taxonomy" id="683832"/>
    <lineage>
        <taxon>Eukaryota</taxon>
        <taxon>Metazoa</taxon>
        <taxon>Chordata</taxon>
        <taxon>Craniata</taxon>
        <taxon>Vertebrata</taxon>
        <taxon>Euteleostomi</taxon>
        <taxon>Actinopterygii</taxon>
        <taxon>Neopterygii</taxon>
        <taxon>Teleostei</taxon>
        <taxon>Ostariophysi</taxon>
        <taxon>Cypriniformes</taxon>
        <taxon>Cyprinidae</taxon>
        <taxon>Labeoninae</taxon>
        <taxon>Labeonini</taxon>
        <taxon>Cirrhinus</taxon>
    </lineage>
</organism>
<accession>A0ABD0RQH7</accession>
<feature type="signal peptide" evidence="1">
    <location>
        <begin position="1"/>
        <end position="22"/>
    </location>
</feature>
<proteinExistence type="predicted"/>
<name>A0ABD0RQH7_CIRMR</name>
<gene>
    <name evidence="2" type="ORF">M9458_003947</name>
</gene>
<sequence>TVSSLLFIHPLSLTLLLTPSLADVCSEPVYCDRDCLFYLRDWEPARLQALLQ</sequence>
<dbReference type="AlphaFoldDB" id="A0ABD0RQH7"/>
<dbReference type="EMBL" id="JAMKFB020000002">
    <property type="protein sequence ID" value="KAL0200760.1"/>
    <property type="molecule type" value="Genomic_DNA"/>
</dbReference>